<dbReference type="GO" id="GO:0016780">
    <property type="term" value="F:phosphotransferase activity, for other substituted phosphate groups"/>
    <property type="evidence" value="ECO:0007669"/>
    <property type="project" value="TreeGrafter"/>
</dbReference>
<comment type="similarity">
    <text evidence="2">Belongs to the bacterial sugar transferase family.</text>
</comment>
<protein>
    <submittedName>
        <fullName evidence="9">Putative colanic biosynthesis UDP-glucose lipid carrier transferase</fullName>
    </submittedName>
</protein>
<accession>A0A174F5P5</accession>
<feature type="transmembrane region" description="Helical" evidence="7">
    <location>
        <begin position="48"/>
        <end position="70"/>
    </location>
</feature>
<dbReference type="InterPro" id="IPR003362">
    <property type="entry name" value="Bact_transf"/>
</dbReference>
<evidence type="ECO:0000256" key="3">
    <source>
        <dbReference type="ARBA" id="ARBA00022679"/>
    </source>
</evidence>
<evidence type="ECO:0000256" key="6">
    <source>
        <dbReference type="ARBA" id="ARBA00023136"/>
    </source>
</evidence>
<dbReference type="EMBL" id="CYZU01000019">
    <property type="protein sequence ID" value="CUO45563.1"/>
    <property type="molecule type" value="Genomic_DNA"/>
</dbReference>
<dbReference type="Pfam" id="PF02397">
    <property type="entry name" value="Bac_transf"/>
    <property type="match status" value="1"/>
</dbReference>
<dbReference type="Proteomes" id="UP000095544">
    <property type="component" value="Unassembled WGS sequence"/>
</dbReference>
<dbReference type="InterPro" id="IPR017475">
    <property type="entry name" value="EPS_sugar_tfrase"/>
</dbReference>
<name>A0A174F5P5_9FIRM</name>
<keyword evidence="4 7" id="KW-0812">Transmembrane</keyword>
<dbReference type="STRING" id="39482.ERS852491_02259"/>
<gene>
    <name evidence="9" type="primary">wcaJ_2</name>
    <name evidence="9" type="ORF">ERS852491_02259</name>
</gene>
<dbReference type="PANTHER" id="PTHR30576">
    <property type="entry name" value="COLANIC BIOSYNTHESIS UDP-GLUCOSE LIPID CARRIER TRANSFERASE"/>
    <property type="match status" value="1"/>
</dbReference>
<evidence type="ECO:0000256" key="1">
    <source>
        <dbReference type="ARBA" id="ARBA00004141"/>
    </source>
</evidence>
<dbReference type="GO" id="GO:0016020">
    <property type="term" value="C:membrane"/>
    <property type="evidence" value="ECO:0007669"/>
    <property type="project" value="UniProtKB-SubCell"/>
</dbReference>
<feature type="domain" description="Bacterial sugar transferase" evidence="8">
    <location>
        <begin position="276"/>
        <end position="464"/>
    </location>
</feature>
<reference evidence="9 10" key="1">
    <citation type="submission" date="2015-09" db="EMBL/GenBank/DDBJ databases">
        <authorList>
            <consortium name="Pathogen Informatics"/>
        </authorList>
    </citation>
    <scope>NUCLEOTIDE SEQUENCE [LARGE SCALE GENOMIC DNA]</scope>
    <source>
        <strain evidence="9 10">2789STDY5834876</strain>
    </source>
</reference>
<dbReference type="RefSeq" id="WP_050642006.1">
    <property type="nucleotide sequence ID" value="NZ_CABKUE010000009.1"/>
</dbReference>
<feature type="transmembrane region" description="Helical" evidence="7">
    <location>
        <begin position="281"/>
        <end position="302"/>
    </location>
</feature>
<dbReference type="NCBIfam" id="TIGR03025">
    <property type="entry name" value="EPS_sugtrans"/>
    <property type="match status" value="1"/>
</dbReference>
<sequence length="470" mass="54357">MYQNIVKGWAKHLDFTILDIVCLEVAFFISYLIRNGFPEGGLSDQYQSMIWAIVFVSLLAVFFINSYENIIRRGYMAEIKQSILHCGFVTVGLIIWMFIFKESSSYSRAIVLSMCPMSMCFMIVERLFWKRIIRMRISGKKARRKVLIISTSARIEETIEGLLQPYRDYQLTACALYDTADQVGTSIKYVPVVADKDHIIKYIQDSIIDEVFIDLPGQEKDAERLMSIFVGMGLVSHVNLARFTEQVENKRIQRFASYMVLSSSMKFATPRQLFFKRLMDVAGGLVGLIITGIAFIIFAPIIKKQSPGPVFFSQERVGRNGRRFKIYKFRTMYPDAEARKKELMEQNKMSGFMFKMDNDPRIIPIGHFLRKSSIDELPQFWNVLKGDMSLVGTRPPTVDEYEQYEVRHRKRLAMRPGLTGMWQVSGRSDIVDFEEVVALDAKYITEWTLMMDFKIIWRTVLIVLGQKGAV</sequence>
<dbReference type="OrthoDB" id="9808602at2"/>
<evidence type="ECO:0000259" key="8">
    <source>
        <dbReference type="Pfam" id="PF02397"/>
    </source>
</evidence>
<organism evidence="9 10">
    <name type="scientific">Faecalicatena contorta</name>
    <dbReference type="NCBI Taxonomy" id="39482"/>
    <lineage>
        <taxon>Bacteria</taxon>
        <taxon>Bacillati</taxon>
        <taxon>Bacillota</taxon>
        <taxon>Clostridia</taxon>
        <taxon>Lachnospirales</taxon>
        <taxon>Lachnospiraceae</taxon>
        <taxon>Faecalicatena</taxon>
    </lineage>
</organism>
<evidence type="ECO:0000313" key="9">
    <source>
        <dbReference type="EMBL" id="CUO45563.1"/>
    </source>
</evidence>
<evidence type="ECO:0000256" key="5">
    <source>
        <dbReference type="ARBA" id="ARBA00022989"/>
    </source>
</evidence>
<dbReference type="Pfam" id="PF13727">
    <property type="entry name" value="CoA_binding_3"/>
    <property type="match status" value="1"/>
</dbReference>
<feature type="transmembrane region" description="Helical" evidence="7">
    <location>
        <begin position="106"/>
        <end position="128"/>
    </location>
</feature>
<keyword evidence="3 9" id="KW-0808">Transferase</keyword>
<comment type="subcellular location">
    <subcellularLocation>
        <location evidence="1">Membrane</location>
        <topology evidence="1">Multi-pass membrane protein</topology>
    </subcellularLocation>
</comment>
<evidence type="ECO:0000256" key="2">
    <source>
        <dbReference type="ARBA" id="ARBA00006464"/>
    </source>
</evidence>
<evidence type="ECO:0000256" key="7">
    <source>
        <dbReference type="SAM" id="Phobius"/>
    </source>
</evidence>
<evidence type="ECO:0000313" key="10">
    <source>
        <dbReference type="Proteomes" id="UP000095544"/>
    </source>
</evidence>
<proteinExistence type="inferred from homology"/>
<dbReference type="AlphaFoldDB" id="A0A174F5P5"/>
<feature type="transmembrane region" description="Helical" evidence="7">
    <location>
        <begin position="12"/>
        <end position="33"/>
    </location>
</feature>
<keyword evidence="6 7" id="KW-0472">Membrane</keyword>
<evidence type="ECO:0000256" key="4">
    <source>
        <dbReference type="ARBA" id="ARBA00022692"/>
    </source>
</evidence>
<feature type="transmembrane region" description="Helical" evidence="7">
    <location>
        <begin position="82"/>
        <end position="100"/>
    </location>
</feature>
<keyword evidence="5 7" id="KW-1133">Transmembrane helix</keyword>
<dbReference type="PANTHER" id="PTHR30576:SF10">
    <property type="entry name" value="SLL5057 PROTEIN"/>
    <property type="match status" value="1"/>
</dbReference>